<sequence>MRPLVIKKSWKSLPLEVANVLLFLGPAIVVLYFYETNVIVFILLLIYMLFVMVIGVYVMVYLRRPNVLILTDEGLKLDDKAFYEWQDLESYKILEETVRNKTAEGDVVNTTYTLVITLKNGNLLRVSTAQLNKRPKQIIAAFDERKQALGLL</sequence>
<feature type="transmembrane region" description="Helical" evidence="1">
    <location>
        <begin position="12"/>
        <end position="34"/>
    </location>
</feature>
<protein>
    <submittedName>
        <fullName evidence="2">Uncharacterized protein</fullName>
    </submittedName>
</protein>
<accession>A0A1G9U5L8</accession>
<keyword evidence="1" id="KW-1133">Transmembrane helix</keyword>
<feature type="transmembrane region" description="Helical" evidence="1">
    <location>
        <begin position="40"/>
        <end position="62"/>
    </location>
</feature>
<dbReference type="OrthoDB" id="768585at2"/>
<dbReference type="EMBL" id="FNGY01000004">
    <property type="protein sequence ID" value="SDM54934.1"/>
    <property type="molecule type" value="Genomic_DNA"/>
</dbReference>
<proteinExistence type="predicted"/>
<evidence type="ECO:0000256" key="1">
    <source>
        <dbReference type="SAM" id="Phobius"/>
    </source>
</evidence>
<keyword evidence="1" id="KW-0812">Transmembrane</keyword>
<evidence type="ECO:0000313" key="3">
    <source>
        <dbReference type="Proteomes" id="UP000183200"/>
    </source>
</evidence>
<dbReference type="Proteomes" id="UP000183200">
    <property type="component" value="Unassembled WGS sequence"/>
</dbReference>
<dbReference type="AlphaFoldDB" id="A0A1G9U5L8"/>
<keyword evidence="3" id="KW-1185">Reference proteome</keyword>
<gene>
    <name evidence="2" type="ORF">SAMN05421820_10460</name>
</gene>
<dbReference type="RefSeq" id="WP_074607117.1">
    <property type="nucleotide sequence ID" value="NZ_FNGY01000004.1"/>
</dbReference>
<reference evidence="3" key="1">
    <citation type="submission" date="2016-10" db="EMBL/GenBank/DDBJ databases">
        <authorList>
            <person name="Varghese N."/>
            <person name="Submissions S."/>
        </authorList>
    </citation>
    <scope>NUCLEOTIDE SEQUENCE [LARGE SCALE GENOMIC DNA]</scope>
    <source>
        <strain evidence="3">DSM 19110</strain>
    </source>
</reference>
<keyword evidence="1" id="KW-0472">Membrane</keyword>
<evidence type="ECO:0000313" key="2">
    <source>
        <dbReference type="EMBL" id="SDM54934.1"/>
    </source>
</evidence>
<name>A0A1G9U5L8_9SPHI</name>
<organism evidence="2 3">
    <name type="scientific">Pedobacter steynii</name>
    <dbReference type="NCBI Taxonomy" id="430522"/>
    <lineage>
        <taxon>Bacteria</taxon>
        <taxon>Pseudomonadati</taxon>
        <taxon>Bacteroidota</taxon>
        <taxon>Sphingobacteriia</taxon>
        <taxon>Sphingobacteriales</taxon>
        <taxon>Sphingobacteriaceae</taxon>
        <taxon>Pedobacter</taxon>
    </lineage>
</organism>